<dbReference type="AlphaFoldDB" id="A0AAU7W7L1"/>
<dbReference type="RefSeq" id="WP_350348189.1">
    <property type="nucleotide sequence ID" value="NZ_CP158374.1"/>
</dbReference>
<protein>
    <submittedName>
        <fullName evidence="9">ABC transporter permease</fullName>
    </submittedName>
</protein>
<feature type="transmembrane region" description="Helical" evidence="8">
    <location>
        <begin position="311"/>
        <end position="330"/>
    </location>
</feature>
<sequence>MTTTAPPAAAAGTDRAGHARPTFGARARTSAVHGSPALLSLVALVVIFAIAVANQPGILSIPGLTLMLMSAVPLVFAAQAQMLIMSVGDIDLGIGYLVGLVTVIAATTLAQEPMLGLAMLAGIVAVYALLGFLVQRRGVPSIIVTLGMSFVWLGIGLQLLPTPGGATPEWLAAIGSWRPTAFPAPILFIALATLIGWYLARRSRVGMRMRALGSSAATLDKAGRSRTATRVTAYVLAALLVILAGLLLAAQTRSGDVNSASNFTLMTIAAVILGGGTFSGGRALPIGATLGAVTLGLITVLLSLVNLSSSLQSAAQGIIVLAVLAGRVVTERFTR</sequence>
<feature type="transmembrane region" description="Helical" evidence="8">
    <location>
        <begin position="231"/>
        <end position="250"/>
    </location>
</feature>
<accession>A0AAU7W7L1</accession>
<dbReference type="PANTHER" id="PTHR32196:SF21">
    <property type="entry name" value="ABC TRANSPORTER PERMEASE PROTEIN YPHD-RELATED"/>
    <property type="match status" value="1"/>
</dbReference>
<proteinExistence type="predicted"/>
<keyword evidence="4" id="KW-0997">Cell inner membrane</keyword>
<feature type="transmembrane region" description="Helical" evidence="8">
    <location>
        <begin position="36"/>
        <end position="53"/>
    </location>
</feature>
<dbReference type="EMBL" id="CP158374">
    <property type="protein sequence ID" value="XBX82168.1"/>
    <property type="molecule type" value="Genomic_DNA"/>
</dbReference>
<keyword evidence="5 8" id="KW-0812">Transmembrane</keyword>
<reference evidence="9" key="1">
    <citation type="submission" date="2024-05" db="EMBL/GenBank/DDBJ databases">
        <authorList>
            <person name="Yu L."/>
        </authorList>
    </citation>
    <scope>NUCLEOTIDE SEQUENCE</scope>
    <source>
        <strain evidence="9">G08B096</strain>
    </source>
</reference>
<keyword evidence="7 8" id="KW-0472">Membrane</keyword>
<keyword evidence="6 8" id="KW-1133">Transmembrane helix</keyword>
<evidence type="ECO:0000256" key="8">
    <source>
        <dbReference type="SAM" id="Phobius"/>
    </source>
</evidence>
<comment type="subcellular location">
    <subcellularLocation>
        <location evidence="1">Cell membrane</location>
        <topology evidence="1">Multi-pass membrane protein</topology>
    </subcellularLocation>
</comment>
<evidence type="ECO:0000256" key="4">
    <source>
        <dbReference type="ARBA" id="ARBA00022519"/>
    </source>
</evidence>
<evidence type="ECO:0000256" key="3">
    <source>
        <dbReference type="ARBA" id="ARBA00022475"/>
    </source>
</evidence>
<evidence type="ECO:0000256" key="5">
    <source>
        <dbReference type="ARBA" id="ARBA00022692"/>
    </source>
</evidence>
<feature type="transmembrane region" description="Helical" evidence="8">
    <location>
        <begin position="262"/>
        <end position="279"/>
    </location>
</feature>
<gene>
    <name evidence="9" type="ORF">ABIQ69_16395</name>
</gene>
<name>A0AAU7W7L1_9MICO</name>
<feature type="transmembrane region" description="Helical" evidence="8">
    <location>
        <begin position="115"/>
        <end position="134"/>
    </location>
</feature>
<feature type="transmembrane region" description="Helical" evidence="8">
    <location>
        <begin position="90"/>
        <end position="109"/>
    </location>
</feature>
<feature type="transmembrane region" description="Helical" evidence="8">
    <location>
        <begin position="286"/>
        <end position="305"/>
    </location>
</feature>
<dbReference type="GO" id="GO:0022857">
    <property type="term" value="F:transmembrane transporter activity"/>
    <property type="evidence" value="ECO:0007669"/>
    <property type="project" value="InterPro"/>
</dbReference>
<keyword evidence="2" id="KW-0813">Transport</keyword>
<keyword evidence="3" id="KW-1003">Cell membrane</keyword>
<evidence type="ECO:0000256" key="7">
    <source>
        <dbReference type="ARBA" id="ARBA00023136"/>
    </source>
</evidence>
<dbReference type="Pfam" id="PF02653">
    <property type="entry name" value="BPD_transp_2"/>
    <property type="match status" value="1"/>
</dbReference>
<feature type="transmembrane region" description="Helical" evidence="8">
    <location>
        <begin position="180"/>
        <end position="200"/>
    </location>
</feature>
<evidence type="ECO:0000313" key="9">
    <source>
        <dbReference type="EMBL" id="XBX82168.1"/>
    </source>
</evidence>
<feature type="transmembrane region" description="Helical" evidence="8">
    <location>
        <begin position="141"/>
        <end position="160"/>
    </location>
</feature>
<evidence type="ECO:0000256" key="1">
    <source>
        <dbReference type="ARBA" id="ARBA00004651"/>
    </source>
</evidence>
<dbReference type="InterPro" id="IPR001851">
    <property type="entry name" value="ABC_transp_permease"/>
</dbReference>
<evidence type="ECO:0000256" key="2">
    <source>
        <dbReference type="ARBA" id="ARBA00022448"/>
    </source>
</evidence>
<dbReference type="GO" id="GO:0005886">
    <property type="term" value="C:plasma membrane"/>
    <property type="evidence" value="ECO:0007669"/>
    <property type="project" value="UniProtKB-SubCell"/>
</dbReference>
<evidence type="ECO:0000256" key="6">
    <source>
        <dbReference type="ARBA" id="ARBA00022989"/>
    </source>
</evidence>
<feature type="transmembrane region" description="Helical" evidence="8">
    <location>
        <begin position="59"/>
        <end position="78"/>
    </location>
</feature>
<dbReference type="PANTHER" id="PTHR32196">
    <property type="entry name" value="ABC TRANSPORTER PERMEASE PROTEIN YPHD-RELATED-RELATED"/>
    <property type="match status" value="1"/>
</dbReference>
<organism evidence="9">
    <name type="scientific">Agromyces sp. G08B096</name>
    <dbReference type="NCBI Taxonomy" id="3156399"/>
    <lineage>
        <taxon>Bacteria</taxon>
        <taxon>Bacillati</taxon>
        <taxon>Actinomycetota</taxon>
        <taxon>Actinomycetes</taxon>
        <taxon>Micrococcales</taxon>
        <taxon>Microbacteriaceae</taxon>
        <taxon>Agromyces</taxon>
    </lineage>
</organism>